<dbReference type="InterPro" id="IPR008266">
    <property type="entry name" value="Tyr_kinase_AS"/>
</dbReference>
<dbReference type="GO" id="GO:0005886">
    <property type="term" value="C:plasma membrane"/>
    <property type="evidence" value="ECO:0007669"/>
    <property type="project" value="TreeGrafter"/>
</dbReference>
<dbReference type="InterPro" id="IPR000719">
    <property type="entry name" value="Prot_kinase_dom"/>
</dbReference>
<proteinExistence type="predicted"/>
<dbReference type="EMBL" id="CAJVCH010527733">
    <property type="protein sequence ID" value="CAG7822874.1"/>
    <property type="molecule type" value="Genomic_DNA"/>
</dbReference>
<dbReference type="OrthoDB" id="10261027at2759"/>
<dbReference type="GO" id="GO:0005524">
    <property type="term" value="F:ATP binding"/>
    <property type="evidence" value="ECO:0007669"/>
    <property type="project" value="InterPro"/>
</dbReference>
<dbReference type="PROSITE" id="PS50011">
    <property type="entry name" value="PROTEIN_KINASE_DOM"/>
    <property type="match status" value="1"/>
</dbReference>
<comment type="caution">
    <text evidence="2">The sequence shown here is derived from an EMBL/GenBank/DDBJ whole genome shotgun (WGS) entry which is preliminary data.</text>
</comment>
<reference evidence="2" key="1">
    <citation type="submission" date="2021-06" db="EMBL/GenBank/DDBJ databases">
        <authorList>
            <person name="Hodson N. C."/>
            <person name="Mongue J. A."/>
            <person name="Jaron S. K."/>
        </authorList>
    </citation>
    <scope>NUCLEOTIDE SEQUENCE</scope>
</reference>
<dbReference type="PROSITE" id="PS00109">
    <property type="entry name" value="PROTEIN_KINASE_TYR"/>
    <property type="match status" value="1"/>
</dbReference>
<dbReference type="PANTHER" id="PTHR24416">
    <property type="entry name" value="TYROSINE-PROTEIN KINASE RECEPTOR"/>
    <property type="match status" value="1"/>
</dbReference>
<gene>
    <name evidence="2" type="ORF">AFUS01_LOCUS33121</name>
</gene>
<dbReference type="GO" id="GO:0004714">
    <property type="term" value="F:transmembrane receptor protein tyrosine kinase activity"/>
    <property type="evidence" value="ECO:0007669"/>
    <property type="project" value="TreeGrafter"/>
</dbReference>
<dbReference type="Pfam" id="PF07714">
    <property type="entry name" value="PK_Tyr_Ser-Thr"/>
    <property type="match status" value="1"/>
</dbReference>
<dbReference type="SMART" id="SM00219">
    <property type="entry name" value="TyrKc"/>
    <property type="match status" value="1"/>
</dbReference>
<keyword evidence="3" id="KW-1185">Reference proteome</keyword>
<protein>
    <recommendedName>
        <fullName evidence="1">Protein kinase domain-containing protein</fullName>
    </recommendedName>
</protein>
<evidence type="ECO:0000313" key="2">
    <source>
        <dbReference type="EMBL" id="CAG7822874.1"/>
    </source>
</evidence>
<accession>A0A8J2LHG3</accession>
<dbReference type="AlphaFoldDB" id="A0A8J2LHG3"/>
<dbReference type="GO" id="GO:0043235">
    <property type="term" value="C:receptor complex"/>
    <property type="evidence" value="ECO:0007669"/>
    <property type="project" value="TreeGrafter"/>
</dbReference>
<feature type="domain" description="Protein kinase" evidence="1">
    <location>
        <begin position="1"/>
        <end position="130"/>
    </location>
</feature>
<evidence type="ECO:0000313" key="3">
    <source>
        <dbReference type="Proteomes" id="UP000708208"/>
    </source>
</evidence>
<dbReference type="PANTHER" id="PTHR24416:SF611">
    <property type="entry name" value="TYROSINE-PROTEIN KINASE TRANSMEMBRANE RECEPTOR ROR"/>
    <property type="match status" value="1"/>
</dbReference>
<dbReference type="GO" id="GO:0007169">
    <property type="term" value="P:cell surface receptor protein tyrosine kinase signaling pathway"/>
    <property type="evidence" value="ECO:0007669"/>
    <property type="project" value="TreeGrafter"/>
</dbReference>
<evidence type="ECO:0000259" key="1">
    <source>
        <dbReference type="PROSITE" id="PS50011"/>
    </source>
</evidence>
<dbReference type="Proteomes" id="UP000708208">
    <property type="component" value="Unassembled WGS sequence"/>
</dbReference>
<name>A0A8J2LHG3_9HEXA</name>
<dbReference type="InterPro" id="IPR050122">
    <property type="entry name" value="RTK"/>
</dbReference>
<dbReference type="InterPro" id="IPR020635">
    <property type="entry name" value="Tyr_kinase_cat_dom"/>
</dbReference>
<organism evidence="2 3">
    <name type="scientific">Allacma fusca</name>
    <dbReference type="NCBI Taxonomy" id="39272"/>
    <lineage>
        <taxon>Eukaryota</taxon>
        <taxon>Metazoa</taxon>
        <taxon>Ecdysozoa</taxon>
        <taxon>Arthropoda</taxon>
        <taxon>Hexapoda</taxon>
        <taxon>Collembola</taxon>
        <taxon>Symphypleona</taxon>
        <taxon>Sminthuridae</taxon>
        <taxon>Allacma</taxon>
    </lineage>
</organism>
<dbReference type="InterPro" id="IPR001245">
    <property type="entry name" value="Ser-Thr/Tyr_kinase_cat_dom"/>
</dbReference>
<feature type="non-terminal residue" evidence="2">
    <location>
        <position position="1"/>
    </location>
</feature>
<sequence>MQYLASRKIIHRDLAPRNILINDTSGDHRGDIKIADFGLSKKLDKKQYYYTKLIQGSDSEAELPWRHLAPELLQEDKMVFSESTDVWSYGITLWEMFSLAKLHPYSEFSTFTGNFINAVKYGNYRNPMPE</sequence>